<evidence type="ECO:0000313" key="3">
    <source>
        <dbReference type="Proteomes" id="UP000480275"/>
    </source>
</evidence>
<feature type="chain" id="PRO_5027038482" description="MSHA biogenesis protein MshP" evidence="1">
    <location>
        <begin position="18"/>
        <end position="146"/>
    </location>
</feature>
<feature type="signal peptide" evidence="1">
    <location>
        <begin position="1"/>
        <end position="17"/>
    </location>
</feature>
<organism evidence="2 3">
    <name type="scientific">Rhodocyclus tenuis</name>
    <name type="common">Rhodospirillum tenue</name>
    <dbReference type="NCBI Taxonomy" id="1066"/>
    <lineage>
        <taxon>Bacteria</taxon>
        <taxon>Pseudomonadati</taxon>
        <taxon>Pseudomonadota</taxon>
        <taxon>Betaproteobacteria</taxon>
        <taxon>Rhodocyclales</taxon>
        <taxon>Rhodocyclaceae</taxon>
        <taxon>Rhodocyclus</taxon>
    </lineage>
</organism>
<keyword evidence="1" id="KW-0732">Signal</keyword>
<evidence type="ECO:0000256" key="1">
    <source>
        <dbReference type="SAM" id="SignalP"/>
    </source>
</evidence>
<dbReference type="Proteomes" id="UP000480275">
    <property type="component" value="Unassembled WGS sequence"/>
</dbReference>
<evidence type="ECO:0000313" key="2">
    <source>
        <dbReference type="EMBL" id="MQY50688.1"/>
    </source>
</evidence>
<dbReference type="OrthoDB" id="8536494at2"/>
<name>A0A6L5JWW7_RHOTE</name>
<sequence length="146" mass="15393">MSIISAIFLLLLFAALAAIMAQVVSSSNTTAAQDVQGSRALQAAQAGVEWGLFQLDPNGDSAALPSCFATNPTVLTTISDYQVSVRCTPYPGATTTYAEGGKTLRVFEITATARATASQPLTIEREARVRVEKCRDSTITAAPFDC</sequence>
<comment type="caution">
    <text evidence="2">The sequence shown here is derived from an EMBL/GenBank/DDBJ whole genome shotgun (WGS) entry which is preliminary data.</text>
</comment>
<evidence type="ECO:0008006" key="4">
    <source>
        <dbReference type="Google" id="ProtNLM"/>
    </source>
</evidence>
<protein>
    <recommendedName>
        <fullName evidence="4">MSHA biogenesis protein MshP</fullName>
    </recommendedName>
</protein>
<proteinExistence type="predicted"/>
<dbReference type="AlphaFoldDB" id="A0A6L5JWW7"/>
<gene>
    <name evidence="2" type="ORF">GHK24_02695</name>
</gene>
<dbReference type="EMBL" id="WIXJ01000001">
    <property type="protein sequence ID" value="MQY50688.1"/>
    <property type="molecule type" value="Genomic_DNA"/>
</dbReference>
<accession>A0A6L5JWW7</accession>
<reference evidence="2 3" key="1">
    <citation type="submission" date="2019-10" db="EMBL/GenBank/DDBJ databases">
        <title>Whole-genome sequence of the purple nonsulfur photosynthetic bacterium Rhodocyclus tenuis.</title>
        <authorList>
            <person name="Kyndt J.A."/>
            <person name="Meyer T.E."/>
        </authorList>
    </citation>
    <scope>NUCLEOTIDE SEQUENCE [LARGE SCALE GENOMIC DNA]</scope>
    <source>
        <strain evidence="2 3">DSM 110</strain>
    </source>
</reference>